<gene>
    <name evidence="2" type="ORF">E5L68_002650</name>
</gene>
<accession>A0ABW9JE89</accession>
<feature type="region of interest" description="Disordered" evidence="1">
    <location>
        <begin position="1"/>
        <end position="119"/>
    </location>
</feature>
<feature type="compositionally biased region" description="Basic and acidic residues" evidence="1">
    <location>
        <begin position="1"/>
        <end position="19"/>
    </location>
</feature>
<organism evidence="2 3">
    <name type="scientific">Pedobacter helvus</name>
    <dbReference type="NCBI Taxonomy" id="2563444"/>
    <lineage>
        <taxon>Bacteria</taxon>
        <taxon>Pseudomonadati</taxon>
        <taxon>Bacteroidota</taxon>
        <taxon>Sphingobacteriia</taxon>
        <taxon>Sphingobacteriales</taxon>
        <taxon>Sphingobacteriaceae</taxon>
        <taxon>Pedobacter</taxon>
    </lineage>
</organism>
<proteinExistence type="predicted"/>
<dbReference type="RefSeq" id="WP_138727857.1">
    <property type="nucleotide sequence ID" value="NZ_SRMP02000001.1"/>
</dbReference>
<dbReference type="Proteomes" id="UP001517367">
    <property type="component" value="Unassembled WGS sequence"/>
</dbReference>
<name>A0ABW9JE89_9SPHI</name>
<protein>
    <submittedName>
        <fullName evidence="2">Uncharacterized protein</fullName>
    </submittedName>
</protein>
<feature type="compositionally biased region" description="Polar residues" evidence="1">
    <location>
        <begin position="26"/>
        <end position="37"/>
    </location>
</feature>
<evidence type="ECO:0000256" key="1">
    <source>
        <dbReference type="SAM" id="MobiDB-lite"/>
    </source>
</evidence>
<comment type="caution">
    <text evidence="2">The sequence shown here is derived from an EMBL/GenBank/DDBJ whole genome shotgun (WGS) entry which is preliminary data.</text>
</comment>
<feature type="compositionally biased region" description="Basic and acidic residues" evidence="1">
    <location>
        <begin position="43"/>
        <end position="73"/>
    </location>
</feature>
<dbReference type="EMBL" id="SRMP02000001">
    <property type="protein sequence ID" value="MFN0290271.1"/>
    <property type="molecule type" value="Genomic_DNA"/>
</dbReference>
<evidence type="ECO:0000313" key="3">
    <source>
        <dbReference type="Proteomes" id="UP001517367"/>
    </source>
</evidence>
<evidence type="ECO:0000313" key="2">
    <source>
        <dbReference type="EMBL" id="MFN0290271.1"/>
    </source>
</evidence>
<reference evidence="2 3" key="1">
    <citation type="submission" date="2024-12" db="EMBL/GenBank/DDBJ databases">
        <authorList>
            <person name="Hu S."/>
        </authorList>
    </citation>
    <scope>NUCLEOTIDE SEQUENCE [LARGE SCALE GENOMIC DNA]</scope>
    <source>
        <strain evidence="2 3">P-25</strain>
    </source>
</reference>
<feature type="compositionally biased region" description="Acidic residues" evidence="1">
    <location>
        <begin position="86"/>
        <end position="96"/>
    </location>
</feature>
<sequence length="119" mass="13454">MEKGQENTEVKLNKEHPAPTEEVQLTIETVTPDTHQSLPKAPADNKKIEERDELANDSQKEHDEIEEVKAESKEPEEDTPQAKNEQEDEAENTEDTASEKSTANTDEDDERDKIETIAP</sequence>
<keyword evidence="3" id="KW-1185">Reference proteome</keyword>